<proteinExistence type="predicted"/>
<dbReference type="KEGG" id="dpx:DAPPUDRAFT_105365"/>
<evidence type="ECO:0000256" key="1">
    <source>
        <dbReference type="SAM" id="MobiDB-lite"/>
    </source>
</evidence>
<dbReference type="AlphaFoldDB" id="E9GQJ0"/>
<evidence type="ECO:0000313" key="2">
    <source>
        <dbReference type="EMBL" id="EFX78323.1"/>
    </source>
</evidence>
<accession>E9GQJ0</accession>
<reference evidence="2 3" key="1">
    <citation type="journal article" date="2011" name="Science">
        <title>The ecoresponsive genome of Daphnia pulex.</title>
        <authorList>
            <person name="Colbourne J.K."/>
            <person name="Pfrender M.E."/>
            <person name="Gilbert D."/>
            <person name="Thomas W.K."/>
            <person name="Tucker A."/>
            <person name="Oakley T.H."/>
            <person name="Tokishita S."/>
            <person name="Aerts A."/>
            <person name="Arnold G.J."/>
            <person name="Basu M.K."/>
            <person name="Bauer D.J."/>
            <person name="Caceres C.E."/>
            <person name="Carmel L."/>
            <person name="Casola C."/>
            <person name="Choi J.H."/>
            <person name="Detter J.C."/>
            <person name="Dong Q."/>
            <person name="Dusheyko S."/>
            <person name="Eads B.D."/>
            <person name="Frohlich T."/>
            <person name="Geiler-Samerotte K.A."/>
            <person name="Gerlach D."/>
            <person name="Hatcher P."/>
            <person name="Jogdeo S."/>
            <person name="Krijgsveld J."/>
            <person name="Kriventseva E.V."/>
            <person name="Kultz D."/>
            <person name="Laforsch C."/>
            <person name="Lindquist E."/>
            <person name="Lopez J."/>
            <person name="Manak J.R."/>
            <person name="Muller J."/>
            <person name="Pangilinan J."/>
            <person name="Patwardhan R.P."/>
            <person name="Pitluck S."/>
            <person name="Pritham E.J."/>
            <person name="Rechtsteiner A."/>
            <person name="Rho M."/>
            <person name="Rogozin I.B."/>
            <person name="Sakarya O."/>
            <person name="Salamov A."/>
            <person name="Schaack S."/>
            <person name="Shapiro H."/>
            <person name="Shiga Y."/>
            <person name="Skalitzky C."/>
            <person name="Smith Z."/>
            <person name="Souvorov A."/>
            <person name="Sung W."/>
            <person name="Tang Z."/>
            <person name="Tsuchiya D."/>
            <person name="Tu H."/>
            <person name="Vos H."/>
            <person name="Wang M."/>
            <person name="Wolf Y.I."/>
            <person name="Yamagata H."/>
            <person name="Yamada T."/>
            <person name="Ye Y."/>
            <person name="Shaw J.R."/>
            <person name="Andrews J."/>
            <person name="Crease T.J."/>
            <person name="Tang H."/>
            <person name="Lucas S.M."/>
            <person name="Robertson H.M."/>
            <person name="Bork P."/>
            <person name="Koonin E.V."/>
            <person name="Zdobnov E.M."/>
            <person name="Grigoriev I.V."/>
            <person name="Lynch M."/>
            <person name="Boore J.L."/>
        </authorList>
    </citation>
    <scope>NUCLEOTIDE SEQUENCE [LARGE SCALE GENOMIC DNA]</scope>
</reference>
<dbReference type="EMBL" id="GL732558">
    <property type="protein sequence ID" value="EFX78323.1"/>
    <property type="molecule type" value="Genomic_DNA"/>
</dbReference>
<name>E9GQJ0_DAPPU</name>
<dbReference type="Proteomes" id="UP000000305">
    <property type="component" value="Unassembled WGS sequence"/>
</dbReference>
<gene>
    <name evidence="2" type="ORF">DAPPUDRAFT_105365</name>
</gene>
<dbReference type="InParanoid" id="E9GQJ0"/>
<protein>
    <submittedName>
        <fullName evidence="2">Uncharacterized protein</fullName>
    </submittedName>
</protein>
<dbReference type="HOGENOM" id="CLU_1512140_0_0_1"/>
<sequence length="178" mass="19642">MCNAPGSIAVRVGVRNSEWTLILRSLAFIKGNEPLVKTAITFILSELPFPILFLIHRTGGETKHQKTFYSIKFLSMSLTPLKVRSILPSKMEPEEVDSTPHNSEAIVETKFTERGHHQIGVRECSTAQLNKMGDGGGNRSQQPVAPDCGGDNNHRELFIVSGSRPLWKLECVTSLSSP</sequence>
<evidence type="ECO:0000313" key="3">
    <source>
        <dbReference type="Proteomes" id="UP000000305"/>
    </source>
</evidence>
<keyword evidence="3" id="KW-1185">Reference proteome</keyword>
<feature type="region of interest" description="Disordered" evidence="1">
    <location>
        <begin position="129"/>
        <end position="150"/>
    </location>
</feature>
<organism evidence="2 3">
    <name type="scientific">Daphnia pulex</name>
    <name type="common">Water flea</name>
    <dbReference type="NCBI Taxonomy" id="6669"/>
    <lineage>
        <taxon>Eukaryota</taxon>
        <taxon>Metazoa</taxon>
        <taxon>Ecdysozoa</taxon>
        <taxon>Arthropoda</taxon>
        <taxon>Crustacea</taxon>
        <taxon>Branchiopoda</taxon>
        <taxon>Diplostraca</taxon>
        <taxon>Cladocera</taxon>
        <taxon>Anomopoda</taxon>
        <taxon>Daphniidae</taxon>
        <taxon>Daphnia</taxon>
    </lineage>
</organism>